<sequence>MNTNYLNTDLDLKSYQEITLLGKHFDKHADLLRCENDDGVWWAVVEDSHSNCNALPTDNINNLLDVIQNLEPDLKAILDTCHVKDFNIGIETGDTHGFNLGIDHATLKRIVDLNFTISFTTYPNCDE</sequence>
<dbReference type="AlphaFoldDB" id="A0A517X2U5"/>
<gene>
    <name evidence="1" type="ORF">V202x_52630</name>
</gene>
<evidence type="ECO:0008006" key="3">
    <source>
        <dbReference type="Google" id="ProtNLM"/>
    </source>
</evidence>
<evidence type="ECO:0000313" key="2">
    <source>
        <dbReference type="Proteomes" id="UP000318384"/>
    </source>
</evidence>
<organism evidence="1 2">
    <name type="scientific">Gimesia aquarii</name>
    <dbReference type="NCBI Taxonomy" id="2527964"/>
    <lineage>
        <taxon>Bacteria</taxon>
        <taxon>Pseudomonadati</taxon>
        <taxon>Planctomycetota</taxon>
        <taxon>Planctomycetia</taxon>
        <taxon>Planctomycetales</taxon>
        <taxon>Planctomycetaceae</taxon>
        <taxon>Gimesia</taxon>
    </lineage>
</organism>
<keyword evidence="2" id="KW-1185">Reference proteome</keyword>
<evidence type="ECO:0000313" key="1">
    <source>
        <dbReference type="EMBL" id="QDU11838.1"/>
    </source>
</evidence>
<protein>
    <recommendedName>
        <fullName evidence="3">DUF4279 domain-containing protein</fullName>
    </recommendedName>
</protein>
<dbReference type="Proteomes" id="UP000318384">
    <property type="component" value="Chromosome"/>
</dbReference>
<name>A0A517X2U5_9PLAN</name>
<dbReference type="RefSeq" id="WP_145179581.1">
    <property type="nucleotide sequence ID" value="NZ_CP037422.1"/>
</dbReference>
<reference evidence="1 2" key="1">
    <citation type="submission" date="2019-03" db="EMBL/GenBank/DDBJ databases">
        <title>Deep-cultivation of Planctomycetes and their phenomic and genomic characterization uncovers novel biology.</title>
        <authorList>
            <person name="Wiegand S."/>
            <person name="Jogler M."/>
            <person name="Boedeker C."/>
            <person name="Pinto D."/>
            <person name="Vollmers J."/>
            <person name="Rivas-Marin E."/>
            <person name="Kohn T."/>
            <person name="Peeters S.H."/>
            <person name="Heuer A."/>
            <person name="Rast P."/>
            <person name="Oberbeckmann S."/>
            <person name="Bunk B."/>
            <person name="Jeske O."/>
            <person name="Meyerdierks A."/>
            <person name="Storesund J.E."/>
            <person name="Kallscheuer N."/>
            <person name="Luecker S."/>
            <person name="Lage O.M."/>
            <person name="Pohl T."/>
            <person name="Merkel B.J."/>
            <person name="Hornburger P."/>
            <person name="Mueller R.-W."/>
            <person name="Bruemmer F."/>
            <person name="Labrenz M."/>
            <person name="Spormann A.M."/>
            <person name="Op den Camp H."/>
            <person name="Overmann J."/>
            <person name="Amann R."/>
            <person name="Jetten M.S.M."/>
            <person name="Mascher T."/>
            <person name="Medema M.H."/>
            <person name="Devos D.P."/>
            <person name="Kaster A.-K."/>
            <person name="Ovreas L."/>
            <person name="Rohde M."/>
            <person name="Galperin M.Y."/>
            <person name="Jogler C."/>
        </authorList>
    </citation>
    <scope>NUCLEOTIDE SEQUENCE [LARGE SCALE GENOMIC DNA]</scope>
    <source>
        <strain evidence="1 2">V202</strain>
    </source>
</reference>
<dbReference type="OrthoDB" id="5814758at2"/>
<proteinExistence type="predicted"/>
<dbReference type="EMBL" id="CP037422">
    <property type="protein sequence ID" value="QDU11838.1"/>
    <property type="molecule type" value="Genomic_DNA"/>
</dbReference>
<accession>A0A517X2U5</accession>